<name>A0A6A0AE05_HAELA</name>
<protein>
    <submittedName>
        <fullName evidence="1">Uncharacterized protein</fullName>
    </submittedName>
</protein>
<dbReference type="Proteomes" id="UP000485058">
    <property type="component" value="Unassembled WGS sequence"/>
</dbReference>
<organism evidence="1 2">
    <name type="scientific">Haematococcus lacustris</name>
    <name type="common">Green alga</name>
    <name type="synonym">Haematococcus pluvialis</name>
    <dbReference type="NCBI Taxonomy" id="44745"/>
    <lineage>
        <taxon>Eukaryota</taxon>
        <taxon>Viridiplantae</taxon>
        <taxon>Chlorophyta</taxon>
        <taxon>core chlorophytes</taxon>
        <taxon>Chlorophyceae</taxon>
        <taxon>CS clade</taxon>
        <taxon>Chlamydomonadales</taxon>
        <taxon>Haematococcaceae</taxon>
        <taxon>Haematococcus</taxon>
    </lineage>
</organism>
<accession>A0A6A0AE05</accession>
<comment type="caution">
    <text evidence="1">The sequence shown here is derived from an EMBL/GenBank/DDBJ whole genome shotgun (WGS) entry which is preliminary data.</text>
</comment>
<evidence type="ECO:0000313" key="2">
    <source>
        <dbReference type="Proteomes" id="UP000485058"/>
    </source>
</evidence>
<dbReference type="AlphaFoldDB" id="A0A6A0AE05"/>
<keyword evidence="2" id="KW-1185">Reference proteome</keyword>
<feature type="non-terminal residue" evidence="1">
    <location>
        <position position="1"/>
    </location>
</feature>
<feature type="non-terminal residue" evidence="1">
    <location>
        <position position="105"/>
    </location>
</feature>
<sequence>YAVAVVQLPVCAELEKEGKDGRAFVAPATPSGDEVQGEMAAAEDRANAKLNATKRKRRQYGEASLQLGAALEPLSSSQSWATASLLMAAWTSCEQLGALRALSLL</sequence>
<reference evidence="1 2" key="1">
    <citation type="submission" date="2020-02" db="EMBL/GenBank/DDBJ databases">
        <title>Draft genome sequence of Haematococcus lacustris strain NIES-144.</title>
        <authorList>
            <person name="Morimoto D."/>
            <person name="Nakagawa S."/>
            <person name="Yoshida T."/>
            <person name="Sawayama S."/>
        </authorList>
    </citation>
    <scope>NUCLEOTIDE SEQUENCE [LARGE SCALE GENOMIC DNA]</scope>
    <source>
        <strain evidence="1 2">NIES-144</strain>
    </source>
</reference>
<dbReference type="EMBL" id="BLLF01005248">
    <property type="protein sequence ID" value="GFH30946.1"/>
    <property type="molecule type" value="Genomic_DNA"/>
</dbReference>
<proteinExistence type="predicted"/>
<gene>
    <name evidence="1" type="ORF">HaLaN_29885</name>
</gene>
<evidence type="ECO:0000313" key="1">
    <source>
        <dbReference type="EMBL" id="GFH30946.1"/>
    </source>
</evidence>